<name>C0HE52_MAIZE</name>
<sequence>MVRKLGFHPLLDSSRLRNSGRCSSNPSGLAASASSSSSSRCACAGSSAPGCPRPLLDDDDDESFRLSPGIDRDRARERAADSARRASSADTLPRVAGSSTYTPPAPSTWSAGSGATLAPLCCCCWWWWWLWWPSFLSTRASTTKWRGWSIMSSATDTGSLSARTLPSAITTFPPPLAAAAPETRLPILLSPRPRPRPRHPGGSCSIAQAAERTAEPHGQGGEGRGY</sequence>
<evidence type="ECO:0000256" key="1">
    <source>
        <dbReference type="SAM" id="MobiDB-lite"/>
    </source>
</evidence>
<dbReference type="EMBL" id="BT060608">
    <property type="protein sequence ID" value="ACN25305.1"/>
    <property type="molecule type" value="mRNA"/>
</dbReference>
<organism evidence="2">
    <name type="scientific">Zea mays</name>
    <name type="common">Maize</name>
    <dbReference type="NCBI Taxonomy" id="4577"/>
    <lineage>
        <taxon>Eukaryota</taxon>
        <taxon>Viridiplantae</taxon>
        <taxon>Streptophyta</taxon>
        <taxon>Embryophyta</taxon>
        <taxon>Tracheophyta</taxon>
        <taxon>Spermatophyta</taxon>
        <taxon>Magnoliopsida</taxon>
        <taxon>Liliopsida</taxon>
        <taxon>Poales</taxon>
        <taxon>Poaceae</taxon>
        <taxon>PACMAD clade</taxon>
        <taxon>Panicoideae</taxon>
        <taxon>Andropogonodae</taxon>
        <taxon>Andropogoneae</taxon>
        <taxon>Tripsacinae</taxon>
        <taxon>Zea</taxon>
    </lineage>
</organism>
<evidence type="ECO:0000313" key="2">
    <source>
        <dbReference type="EMBL" id="ACN25305.1"/>
    </source>
</evidence>
<dbReference type="AlphaFoldDB" id="C0HE52"/>
<reference evidence="2" key="1">
    <citation type="journal article" date="2009" name="PLoS Genet.">
        <title>Sequencing, mapping, and analysis of 27,455 maize full-length cDNAs.</title>
        <authorList>
            <person name="Soderlund C."/>
            <person name="Descour A."/>
            <person name="Kudrna D."/>
            <person name="Bomhoff M."/>
            <person name="Boyd L."/>
            <person name="Currie J."/>
            <person name="Angelova A."/>
            <person name="Collura K."/>
            <person name="Wissotski M."/>
            <person name="Ashley E."/>
            <person name="Morrow D."/>
            <person name="Fernandes J."/>
            <person name="Walbot V."/>
            <person name="Yu Y."/>
        </authorList>
    </citation>
    <scope>NUCLEOTIDE SEQUENCE</scope>
    <source>
        <strain evidence="2">B73</strain>
    </source>
</reference>
<feature type="compositionally biased region" description="Low complexity" evidence="1">
    <location>
        <begin position="23"/>
        <end position="50"/>
    </location>
</feature>
<feature type="compositionally biased region" description="Polar residues" evidence="1">
    <location>
        <begin position="97"/>
        <end position="108"/>
    </location>
</feature>
<reference evidence="2" key="2">
    <citation type="submission" date="2012-06" db="EMBL/GenBank/DDBJ databases">
        <authorList>
            <person name="Yu Y."/>
            <person name="Currie J."/>
            <person name="Lomeli R."/>
            <person name="Angelova A."/>
            <person name="Collura K."/>
            <person name="Wissotski M."/>
            <person name="Campos D."/>
            <person name="Kudrna D."/>
            <person name="Golser W."/>
            <person name="Ashely E."/>
            <person name="Descour A."/>
            <person name="Fernandes J."/>
            <person name="Soderlund C."/>
            <person name="Walbot V."/>
        </authorList>
    </citation>
    <scope>NUCLEOTIDE SEQUENCE</scope>
    <source>
        <strain evidence="2">B73</strain>
    </source>
</reference>
<protein>
    <submittedName>
        <fullName evidence="2">Uncharacterized protein</fullName>
    </submittedName>
</protein>
<feature type="region of interest" description="Disordered" evidence="1">
    <location>
        <begin position="188"/>
        <end position="226"/>
    </location>
</feature>
<accession>C0HE52</accession>
<feature type="region of interest" description="Disordered" evidence="1">
    <location>
        <begin position="16"/>
        <end position="108"/>
    </location>
</feature>
<feature type="compositionally biased region" description="Basic and acidic residues" evidence="1">
    <location>
        <begin position="70"/>
        <end position="84"/>
    </location>
</feature>
<proteinExistence type="evidence at transcript level"/>